<name>A0A0A2ZXE1_9PAST</name>
<evidence type="ECO:0000313" key="1">
    <source>
        <dbReference type="EMBL" id="KGQ61696.1"/>
    </source>
</evidence>
<dbReference type="AlphaFoldDB" id="A0A0A2ZXE1"/>
<comment type="caution">
    <text evidence="1">The sequence shown here is derived from an EMBL/GenBank/DDBJ whole genome shotgun (WGS) entry which is preliminary data.</text>
</comment>
<reference evidence="1 2" key="1">
    <citation type="submission" date="2014-07" db="EMBL/GenBank/DDBJ databases">
        <title>Chaperone-usher fimbriae in a diverse selection of Gallibacterium genomes.</title>
        <authorList>
            <person name="Kudirkiene E."/>
            <person name="Bager R.J."/>
            <person name="Johnson T.J."/>
            <person name="Bojesen A.M."/>
        </authorList>
    </citation>
    <scope>NUCLEOTIDE SEQUENCE [LARGE SCALE GENOMIC DNA]</scope>
    <source>
        <strain evidence="1 2">4895</strain>
    </source>
</reference>
<dbReference type="RefSeq" id="WP_039163716.1">
    <property type="nucleotide sequence ID" value="NZ_JPJQ01000032.1"/>
</dbReference>
<dbReference type="Proteomes" id="UP000030554">
    <property type="component" value="Unassembled WGS sequence"/>
</dbReference>
<gene>
    <name evidence="1" type="ORF">IO48_07300</name>
</gene>
<organism evidence="1 2">
    <name type="scientific">Gallibacterium anatis 4895</name>
    <dbReference type="NCBI Taxonomy" id="1396510"/>
    <lineage>
        <taxon>Bacteria</taxon>
        <taxon>Pseudomonadati</taxon>
        <taxon>Pseudomonadota</taxon>
        <taxon>Gammaproteobacteria</taxon>
        <taxon>Pasteurellales</taxon>
        <taxon>Pasteurellaceae</taxon>
        <taxon>Gallibacterium</taxon>
    </lineage>
</organism>
<proteinExistence type="predicted"/>
<protein>
    <submittedName>
        <fullName evidence="1">Uncharacterized protein</fullName>
    </submittedName>
</protein>
<dbReference type="EMBL" id="JPJQ01000032">
    <property type="protein sequence ID" value="KGQ61696.1"/>
    <property type="molecule type" value="Genomic_DNA"/>
</dbReference>
<sequence length="113" mass="13282">MEHQIDFNHFIDITYSITSWEDSKSIQQDLLLGESRNLTLYTYLSSHYGDSADIYDFSNGKQVFAFYLSQNRFLSLVEQFNLPIEIKLNRSNDKCKDEILDGTYIGFYLVDKK</sequence>
<accession>A0A0A2ZXE1</accession>
<evidence type="ECO:0000313" key="2">
    <source>
        <dbReference type="Proteomes" id="UP000030554"/>
    </source>
</evidence>